<name>L2F827_9GAMM</name>
<feature type="domain" description="Solute-binding protein family 5" evidence="2">
    <location>
        <begin position="150"/>
        <end position="569"/>
    </location>
</feature>
<dbReference type="Gene3D" id="3.10.105.10">
    <property type="entry name" value="Dipeptide-binding Protein, Domain 3"/>
    <property type="match status" value="1"/>
</dbReference>
<dbReference type="EMBL" id="ANIN01000002">
    <property type="protein sequence ID" value="ELA08603.1"/>
    <property type="molecule type" value="Genomic_DNA"/>
</dbReference>
<dbReference type="CDD" id="cd08497">
    <property type="entry name" value="MbnE-like"/>
    <property type="match status" value="1"/>
</dbReference>
<sequence length="667" mass="75294">MLCILCAKIFMCKNCQGFVMQPSKKSPKFAFVVLSVGIPRLVILSVLAITSVLTEAANAPPLTKTPLYAKNQTGYKTVTALAHNSTPAFVELKHLPYANPNAPKGGVLSLSAQGTFNSLNPWYDNGTPVVGTTYLYDTLMTGSLSESFVMYPQLAQKVTFDPNDKSWVIYHINPHAKFWDGSPVTAHDVKASINAIVTKGVMSMRSYLAGIKDIQVLDKHRVKFIFDGADNAELLLTVGQMPVWKKQSIDESFEKVSLTPLMGSGAYQVGRVDAGRSISYVRDPNYWGAKPESGVMANVGRFNFDTIKFVYYQNPEVAFEGFKAGEYQFRVENKARTWVKGYQFLAVNNGMIKKQSIDNHNPVPAQVLVMNNRLALFNDIRVRQALTLAYDFAWLNRTMFYGQYRRLTSFFYGSQLQATGLPTPDEKQILQPLLAKLDPIARKYVMIDWQSEQSPFYQSQADGFNRDRLLQARSLLLQAGFFYKDGRLYQKNGKLASFQILVHDDNQTRIILPYVRNLRRLGFGVEIRNADLPQYLQRVRKFDYDMIVDIFAQSLSPGAEQSYLWGSKAADEPGNQNTAGIKNPAIDSVIDKLIKSHNRDEIVLYTKVLDRLLLANFYVIPTYGKATDTVAYWQQFEHAKLPTNALGIDYWWVNAEKEKAVKAYLGK</sequence>
<protein>
    <submittedName>
        <fullName evidence="3">Peptide ABC transporter periplasmic solute-binding protein</fullName>
    </submittedName>
</protein>
<keyword evidence="4" id="KW-1185">Reference proteome</keyword>
<reference evidence="3 4" key="1">
    <citation type="journal article" date="2013" name="Genome Announc.">
        <title>Genome Sequence of Moraxella macacae 0408225, a Novel Bacterial Species Isolated from a Cynomolgus Macaque with Epistaxis.</title>
        <authorList>
            <person name="Ladner J.T."/>
            <person name="Whitehouse C.A."/>
            <person name="Koroleva G.I."/>
            <person name="Palacios G.F."/>
        </authorList>
    </citation>
    <scope>NUCLEOTIDE SEQUENCE [LARGE SCALE GENOMIC DNA]</scope>
    <source>
        <strain evidence="3 4">0408225</strain>
    </source>
</reference>
<evidence type="ECO:0000313" key="4">
    <source>
        <dbReference type="Proteomes" id="UP000023795"/>
    </source>
</evidence>
<dbReference type="InterPro" id="IPR039424">
    <property type="entry name" value="SBP_5"/>
</dbReference>
<proteinExistence type="predicted"/>
<dbReference type="GO" id="GO:0030288">
    <property type="term" value="C:outer membrane-bounded periplasmic space"/>
    <property type="evidence" value="ECO:0007669"/>
    <property type="project" value="TreeGrafter"/>
</dbReference>
<evidence type="ECO:0000259" key="2">
    <source>
        <dbReference type="Pfam" id="PF00496"/>
    </source>
</evidence>
<dbReference type="PATRIC" id="fig|1230338.3.peg.1841"/>
<dbReference type="GO" id="GO:0042884">
    <property type="term" value="P:microcin transport"/>
    <property type="evidence" value="ECO:0007669"/>
    <property type="project" value="TreeGrafter"/>
</dbReference>
<keyword evidence="1" id="KW-0732">Signal</keyword>
<evidence type="ECO:0000256" key="1">
    <source>
        <dbReference type="ARBA" id="ARBA00022729"/>
    </source>
</evidence>
<dbReference type="Proteomes" id="UP000023795">
    <property type="component" value="Unassembled WGS sequence"/>
</dbReference>
<dbReference type="GO" id="GO:0043190">
    <property type="term" value="C:ATP-binding cassette (ABC) transporter complex"/>
    <property type="evidence" value="ECO:0007669"/>
    <property type="project" value="InterPro"/>
</dbReference>
<dbReference type="PANTHER" id="PTHR30290:SF64">
    <property type="entry name" value="ABC TRANSPORTER PERIPLASMIC BINDING PROTEIN"/>
    <property type="match status" value="1"/>
</dbReference>
<dbReference type="Gene3D" id="3.40.190.10">
    <property type="entry name" value="Periplasmic binding protein-like II"/>
    <property type="match status" value="1"/>
</dbReference>
<dbReference type="SUPFAM" id="SSF53850">
    <property type="entry name" value="Periplasmic binding protein-like II"/>
    <property type="match status" value="1"/>
</dbReference>
<accession>L2F827</accession>
<dbReference type="PANTHER" id="PTHR30290">
    <property type="entry name" value="PERIPLASMIC BINDING COMPONENT OF ABC TRANSPORTER"/>
    <property type="match status" value="1"/>
</dbReference>
<dbReference type="InterPro" id="IPR030678">
    <property type="entry name" value="Peptide/Ni-bd"/>
</dbReference>
<dbReference type="STRING" id="1230338.MOMA_08576"/>
<dbReference type="PIRSF" id="PIRSF002741">
    <property type="entry name" value="MppA"/>
    <property type="match status" value="1"/>
</dbReference>
<comment type="caution">
    <text evidence="3">The sequence shown here is derived from an EMBL/GenBank/DDBJ whole genome shotgun (WGS) entry which is preliminary data.</text>
</comment>
<dbReference type="AlphaFoldDB" id="L2F827"/>
<dbReference type="Pfam" id="PF00496">
    <property type="entry name" value="SBP_bac_5"/>
    <property type="match status" value="1"/>
</dbReference>
<evidence type="ECO:0000313" key="3">
    <source>
        <dbReference type="EMBL" id="ELA08603.1"/>
    </source>
</evidence>
<dbReference type="InterPro" id="IPR000914">
    <property type="entry name" value="SBP_5_dom"/>
</dbReference>
<dbReference type="eggNOG" id="COG4166">
    <property type="taxonomic scope" value="Bacteria"/>
</dbReference>
<dbReference type="GO" id="GO:1904680">
    <property type="term" value="F:peptide transmembrane transporter activity"/>
    <property type="evidence" value="ECO:0007669"/>
    <property type="project" value="TreeGrafter"/>
</dbReference>
<gene>
    <name evidence="3" type="ORF">MOMA_08576</name>
</gene>
<dbReference type="GO" id="GO:0015833">
    <property type="term" value="P:peptide transport"/>
    <property type="evidence" value="ECO:0007669"/>
    <property type="project" value="TreeGrafter"/>
</dbReference>
<organism evidence="3 4">
    <name type="scientific">Moraxella macacae 0408225</name>
    <dbReference type="NCBI Taxonomy" id="1230338"/>
    <lineage>
        <taxon>Bacteria</taxon>
        <taxon>Pseudomonadati</taxon>
        <taxon>Pseudomonadota</taxon>
        <taxon>Gammaproteobacteria</taxon>
        <taxon>Moraxellales</taxon>
        <taxon>Moraxellaceae</taxon>
        <taxon>Moraxella</taxon>
    </lineage>
</organism>